<protein>
    <submittedName>
        <fullName evidence="1">Uncharacterized protein</fullName>
    </submittedName>
</protein>
<proteinExistence type="predicted"/>
<gene>
    <name evidence="1" type="ORF">IWW38_002471</name>
</gene>
<organism evidence="1 2">
    <name type="scientific">Coemansia aciculifera</name>
    <dbReference type="NCBI Taxonomy" id="417176"/>
    <lineage>
        <taxon>Eukaryota</taxon>
        <taxon>Fungi</taxon>
        <taxon>Fungi incertae sedis</taxon>
        <taxon>Zoopagomycota</taxon>
        <taxon>Kickxellomycotina</taxon>
        <taxon>Kickxellomycetes</taxon>
        <taxon>Kickxellales</taxon>
        <taxon>Kickxellaceae</taxon>
        <taxon>Coemansia</taxon>
    </lineage>
</organism>
<accession>A0ACC1M4G4</accession>
<dbReference type="Proteomes" id="UP001139981">
    <property type="component" value="Unassembled WGS sequence"/>
</dbReference>
<evidence type="ECO:0000313" key="1">
    <source>
        <dbReference type="EMBL" id="KAJ2894801.1"/>
    </source>
</evidence>
<comment type="caution">
    <text evidence="1">The sequence shown here is derived from an EMBL/GenBank/DDBJ whole genome shotgun (WGS) entry which is preliminary data.</text>
</comment>
<keyword evidence="2" id="KW-1185">Reference proteome</keyword>
<reference evidence="1" key="1">
    <citation type="submission" date="2022-07" db="EMBL/GenBank/DDBJ databases">
        <title>Phylogenomic reconstructions and comparative analyses of Kickxellomycotina fungi.</title>
        <authorList>
            <person name="Reynolds N.K."/>
            <person name="Stajich J.E."/>
            <person name="Barry K."/>
            <person name="Grigoriev I.V."/>
            <person name="Crous P."/>
            <person name="Smith M.E."/>
        </authorList>
    </citation>
    <scope>NUCLEOTIDE SEQUENCE</scope>
    <source>
        <strain evidence="1">CBS 190363</strain>
    </source>
</reference>
<name>A0ACC1M4G4_9FUNG</name>
<dbReference type="EMBL" id="JANBVB010000367">
    <property type="protein sequence ID" value="KAJ2894801.1"/>
    <property type="molecule type" value="Genomic_DNA"/>
</dbReference>
<evidence type="ECO:0000313" key="2">
    <source>
        <dbReference type="Proteomes" id="UP001139981"/>
    </source>
</evidence>
<sequence>MGSDATNDLNKACYHDASETQLRDFYAAKASINTNFDVPSIPPTIPKVYQETVARFGKGTAELAISHFQGVIQNFFVGLVGAKRVLEIGTFTGTSAIYFANALKRNGVEGGPDASGNMPLVCLDISEEFAQIARDNFEDAKVDDYIQVIVGDAHESLASLEGQQFDVIFIDADKVSYTAYFEAALEKQLLAKSGLFIIDNTAMKPAVELIDCPIPLSKDTIPESALSHENINGYRLFGYPIHEFNEHIRQDPRCEAVMLPIFTGLTLVRLLDNLNN</sequence>